<accession>A0A1Q3E1D8</accession>
<name>A0A1Q3E1D8_LENED</name>
<comment type="caution">
    <text evidence="1">The sequence shown here is derived from an EMBL/GenBank/DDBJ whole genome shotgun (WGS) entry which is preliminary data.</text>
</comment>
<proteinExistence type="predicted"/>
<organism evidence="1 2">
    <name type="scientific">Lentinula edodes</name>
    <name type="common">Shiitake mushroom</name>
    <name type="synonym">Lentinus edodes</name>
    <dbReference type="NCBI Taxonomy" id="5353"/>
    <lineage>
        <taxon>Eukaryota</taxon>
        <taxon>Fungi</taxon>
        <taxon>Dikarya</taxon>
        <taxon>Basidiomycota</taxon>
        <taxon>Agaricomycotina</taxon>
        <taxon>Agaricomycetes</taxon>
        <taxon>Agaricomycetidae</taxon>
        <taxon>Agaricales</taxon>
        <taxon>Marasmiineae</taxon>
        <taxon>Omphalotaceae</taxon>
        <taxon>Lentinula</taxon>
    </lineage>
</organism>
<reference evidence="1 2" key="2">
    <citation type="submission" date="2017-02" db="EMBL/GenBank/DDBJ databases">
        <title>A genome survey and senescence transcriptome analysis in Lentinula edodes.</title>
        <authorList>
            <person name="Sakamoto Y."/>
            <person name="Nakade K."/>
            <person name="Sato S."/>
            <person name="Yoshida Y."/>
            <person name="Miyazaki K."/>
            <person name="Natsume S."/>
            <person name="Konno N."/>
        </authorList>
    </citation>
    <scope>NUCLEOTIDE SEQUENCE [LARGE SCALE GENOMIC DNA]</scope>
    <source>
        <strain evidence="1 2">NBRC 111202</strain>
    </source>
</reference>
<dbReference type="AlphaFoldDB" id="A0A1Q3E1D8"/>
<dbReference type="EMBL" id="BDGU01000051">
    <property type="protein sequence ID" value="GAW01063.1"/>
    <property type="molecule type" value="Genomic_DNA"/>
</dbReference>
<dbReference type="STRING" id="5353.A0A1Q3E1D8"/>
<evidence type="ECO:0000313" key="1">
    <source>
        <dbReference type="EMBL" id="GAW01063.1"/>
    </source>
</evidence>
<gene>
    <name evidence="1" type="ORF">LENED_002633</name>
</gene>
<sequence length="81" mass="8786">MFETHVTRLPSTSSATTSDLLRNAQNIAGAAEKLNLMTRVAMTKALDAQINAEVDGGTGDEAADIWRTVGADYRDQMRSRT</sequence>
<reference evidence="1 2" key="1">
    <citation type="submission" date="2016-08" db="EMBL/GenBank/DDBJ databases">
        <authorList>
            <consortium name="Lentinula edodes genome sequencing consortium"/>
            <person name="Sakamoto Y."/>
            <person name="Nakade K."/>
            <person name="Sato S."/>
            <person name="Yoshida Y."/>
            <person name="Miyazaki K."/>
            <person name="Natsume S."/>
            <person name="Konno N."/>
        </authorList>
    </citation>
    <scope>NUCLEOTIDE SEQUENCE [LARGE SCALE GENOMIC DNA]</scope>
    <source>
        <strain evidence="1 2">NBRC 111202</strain>
    </source>
</reference>
<evidence type="ECO:0000313" key="2">
    <source>
        <dbReference type="Proteomes" id="UP000188533"/>
    </source>
</evidence>
<dbReference type="Proteomes" id="UP000188533">
    <property type="component" value="Unassembled WGS sequence"/>
</dbReference>
<protein>
    <submittedName>
        <fullName evidence="1">Protein</fullName>
    </submittedName>
</protein>
<keyword evidence="2" id="KW-1185">Reference proteome</keyword>